<keyword evidence="1" id="KW-0175">Coiled coil</keyword>
<feature type="domain" description="6-hydroxymethylpterin diphosphokinase MptE-like" evidence="2">
    <location>
        <begin position="244"/>
        <end position="400"/>
    </location>
</feature>
<dbReference type="EMBL" id="QRHP01000012">
    <property type="protein sequence ID" value="RHF83250.1"/>
    <property type="molecule type" value="Genomic_DNA"/>
</dbReference>
<dbReference type="Pfam" id="PF01973">
    <property type="entry name" value="MptE-like"/>
    <property type="match status" value="1"/>
</dbReference>
<organism evidence="3 4">
    <name type="scientific">Roseburia inulinivorans</name>
    <dbReference type="NCBI Taxonomy" id="360807"/>
    <lineage>
        <taxon>Bacteria</taxon>
        <taxon>Bacillati</taxon>
        <taxon>Bacillota</taxon>
        <taxon>Clostridia</taxon>
        <taxon>Lachnospirales</taxon>
        <taxon>Lachnospiraceae</taxon>
        <taxon>Roseburia</taxon>
    </lineage>
</organism>
<dbReference type="Proteomes" id="UP000283701">
    <property type="component" value="Unassembled WGS sequence"/>
</dbReference>
<sequence length="636" mass="72988">MRCRYIWSGEKNNMVFHGNAKRTVIGMTDRLTALSIEKMEQLYSNRTDLYHIIEADTEQGKVLAVEKNNRFYPLNSCYDAQKAAEEWSEQFECNDMNDNSVIIVYGLSDGKSILKLCEKRPACRVIVYEPCQDIFWKAMEYEEVAELAERENVCLIVKGICEEYFFHALQSILDYSNFQLVVQAVLPNYLQLFRQEYQEMLDVYKSVVELIIFTRNTMILRGVEIQHNAYGLARDMMESNSIIQLVDIMRTKEMEDIPAILVAAGPSLDKKVEDLKKARGKAFLMVVDTALNTVLEHGIIPDLTMSIDSRKPLNLFKNAQFENIPIALSMNSNKEVVKKNHARHFYEIDEQSYLKRIIEKLGKDTIQLPSGGSVANNALSLLYEMGFRTIILVGQDLAYPGGVEHAEAAYGKGNDKVDTNKKKYIEVEDNFGNMVMTEANMNIYRKWIENYITAYDDLKVINATEGGAKIAGTEFITLSEAIGQYCKKDFDAKQLLDIEAYFTEEERNQFICEIKEIPEEMEKLGQLIGDTHKLYRKVDSLNGKGKHNFMQMKKAMDEIAAYNEKIDASFVSCMLQAYIAQTDYEIQGELLKYKENESTLKLINDFVEQGQELLNAYQDAIQQLKEDLPLIMEDFA</sequence>
<protein>
    <submittedName>
        <fullName evidence="3">DUF115 domain-containing protein</fullName>
    </submittedName>
</protein>
<name>A0A414QR82_9FIRM</name>
<feature type="coiled-coil region" evidence="1">
    <location>
        <begin position="607"/>
        <end position="634"/>
    </location>
</feature>
<proteinExistence type="predicted"/>
<evidence type="ECO:0000313" key="3">
    <source>
        <dbReference type="EMBL" id="RHF83250.1"/>
    </source>
</evidence>
<dbReference type="InterPro" id="IPR002826">
    <property type="entry name" value="MptE-like"/>
</dbReference>
<accession>A0A414QR82</accession>
<dbReference type="AlphaFoldDB" id="A0A414QR82"/>
<evidence type="ECO:0000259" key="2">
    <source>
        <dbReference type="Pfam" id="PF01973"/>
    </source>
</evidence>
<comment type="caution">
    <text evidence="3">The sequence shown here is derived from an EMBL/GenBank/DDBJ whole genome shotgun (WGS) entry which is preliminary data.</text>
</comment>
<dbReference type="PANTHER" id="PTHR41786:SF1">
    <property type="entry name" value="6-HYDROXYMETHYLPTERIN DIPHOSPHOKINASE MPTE-LIKE DOMAIN-CONTAINING PROTEIN"/>
    <property type="match status" value="1"/>
</dbReference>
<gene>
    <name evidence="3" type="ORF">DW654_10935</name>
</gene>
<dbReference type="PANTHER" id="PTHR41786">
    <property type="entry name" value="MOTILITY ACCESSORY FACTOR MAF"/>
    <property type="match status" value="1"/>
</dbReference>
<reference evidence="3 4" key="1">
    <citation type="submission" date="2018-08" db="EMBL/GenBank/DDBJ databases">
        <title>A genome reference for cultivated species of the human gut microbiota.</title>
        <authorList>
            <person name="Zou Y."/>
            <person name="Xue W."/>
            <person name="Luo G."/>
        </authorList>
    </citation>
    <scope>NUCLEOTIDE SEQUENCE [LARGE SCALE GENOMIC DNA]</scope>
    <source>
        <strain evidence="3 4">AM23-23AC</strain>
    </source>
</reference>
<evidence type="ECO:0000313" key="4">
    <source>
        <dbReference type="Proteomes" id="UP000283701"/>
    </source>
</evidence>
<evidence type="ECO:0000256" key="1">
    <source>
        <dbReference type="SAM" id="Coils"/>
    </source>
</evidence>